<dbReference type="InterPro" id="IPR051158">
    <property type="entry name" value="Metallophosphoesterase_sf"/>
</dbReference>
<evidence type="ECO:0000259" key="3">
    <source>
        <dbReference type="Pfam" id="PF00149"/>
    </source>
</evidence>
<dbReference type="Pfam" id="PF00149">
    <property type="entry name" value="Metallophos"/>
    <property type="match status" value="1"/>
</dbReference>
<keyword evidence="5" id="KW-1185">Reference proteome</keyword>
<accession>A0ABX1ZFV5</accession>
<sequence length="295" mass="32732">MEREEFMQSPPQISRRAFLKKGAVLAGSLLASGGLAGSYASYIEPKWYEFTRINLSFERLPNNFHGLKLLQFSDLHLGHHLNLQDLEHIVSLINHEKADIVTFTGDLFDSQITEDPASTSKLLASLEAPLGKWAVLGNHDKLNKTNHTLSILQEGGFQMLLNAFKKISYKGQTIQIAGVEDKLTGNPDITMTLQGANTQMFTLLLSHCPDFADEAAALPIDLQLSGHSHGGQVRLPVVGALFTPLQAKNYVMGLYEVPDSKMLVYTNRGIGTTFLPFRFLCRPEITVITLQKRKP</sequence>
<organism evidence="4 5">
    <name type="scientific">Paenibacillus planticolens</name>
    <dbReference type="NCBI Taxonomy" id="2654976"/>
    <lineage>
        <taxon>Bacteria</taxon>
        <taxon>Bacillati</taxon>
        <taxon>Bacillota</taxon>
        <taxon>Bacilli</taxon>
        <taxon>Bacillales</taxon>
        <taxon>Paenibacillaceae</taxon>
        <taxon>Paenibacillus</taxon>
    </lineage>
</organism>
<keyword evidence="2" id="KW-0378">Hydrolase</keyword>
<comment type="caution">
    <text evidence="4">The sequence shown here is derived from an EMBL/GenBank/DDBJ whole genome shotgun (WGS) entry which is preliminary data.</text>
</comment>
<keyword evidence="1" id="KW-0479">Metal-binding</keyword>
<dbReference type="EMBL" id="WHNZ01000012">
    <property type="protein sequence ID" value="NOU98966.1"/>
    <property type="molecule type" value="Genomic_DNA"/>
</dbReference>
<dbReference type="PANTHER" id="PTHR31302">
    <property type="entry name" value="TRANSMEMBRANE PROTEIN WITH METALLOPHOSPHOESTERASE DOMAIN-RELATED"/>
    <property type="match status" value="1"/>
</dbReference>
<evidence type="ECO:0000313" key="4">
    <source>
        <dbReference type="EMBL" id="NOU98966.1"/>
    </source>
</evidence>
<evidence type="ECO:0000256" key="1">
    <source>
        <dbReference type="ARBA" id="ARBA00022723"/>
    </source>
</evidence>
<protein>
    <submittedName>
        <fullName evidence="4">Metallophosphoesterase</fullName>
    </submittedName>
</protein>
<dbReference type="SUPFAM" id="SSF56300">
    <property type="entry name" value="Metallo-dependent phosphatases"/>
    <property type="match status" value="1"/>
</dbReference>
<gene>
    <name evidence="4" type="ORF">GC097_02890</name>
</gene>
<dbReference type="InterPro" id="IPR006311">
    <property type="entry name" value="TAT_signal"/>
</dbReference>
<dbReference type="CDD" id="cd07385">
    <property type="entry name" value="MPP_YkuE_C"/>
    <property type="match status" value="1"/>
</dbReference>
<feature type="domain" description="Calcineurin-like phosphoesterase" evidence="3">
    <location>
        <begin position="68"/>
        <end position="230"/>
    </location>
</feature>
<name>A0ABX1ZFV5_9BACL</name>
<dbReference type="Proteomes" id="UP000618579">
    <property type="component" value="Unassembled WGS sequence"/>
</dbReference>
<evidence type="ECO:0000313" key="5">
    <source>
        <dbReference type="Proteomes" id="UP000618579"/>
    </source>
</evidence>
<dbReference type="InterPro" id="IPR029052">
    <property type="entry name" value="Metallo-depent_PP-like"/>
</dbReference>
<proteinExistence type="predicted"/>
<dbReference type="PANTHER" id="PTHR31302:SF31">
    <property type="entry name" value="PHOSPHODIESTERASE YAEI"/>
    <property type="match status" value="1"/>
</dbReference>
<dbReference type="InterPro" id="IPR004843">
    <property type="entry name" value="Calcineurin-like_PHP"/>
</dbReference>
<dbReference type="Gene3D" id="3.60.21.10">
    <property type="match status" value="1"/>
</dbReference>
<reference evidence="4 5" key="1">
    <citation type="submission" date="2019-10" db="EMBL/GenBank/DDBJ databases">
        <title>Description of Paenibacillus pedi sp. nov.</title>
        <authorList>
            <person name="Carlier A."/>
            <person name="Qi S."/>
        </authorList>
    </citation>
    <scope>NUCLEOTIDE SEQUENCE [LARGE SCALE GENOMIC DNA]</scope>
    <source>
        <strain evidence="4 5">LMG 31457</strain>
    </source>
</reference>
<evidence type="ECO:0000256" key="2">
    <source>
        <dbReference type="ARBA" id="ARBA00022801"/>
    </source>
</evidence>
<dbReference type="PROSITE" id="PS51318">
    <property type="entry name" value="TAT"/>
    <property type="match status" value="1"/>
</dbReference>